<dbReference type="AlphaFoldDB" id="A0A1Z5SAS6"/>
<gene>
    <name evidence="2" type="ORF">SORBI_3001G446850</name>
</gene>
<keyword evidence="3" id="KW-1185">Reference proteome</keyword>
<dbReference type="EMBL" id="CM000760">
    <property type="protein sequence ID" value="OQU92959.1"/>
    <property type="molecule type" value="Genomic_DNA"/>
</dbReference>
<evidence type="ECO:0000313" key="2">
    <source>
        <dbReference type="EMBL" id="OQU92959.1"/>
    </source>
</evidence>
<dbReference type="InParanoid" id="A0A1Z5SAS6"/>
<evidence type="ECO:0000256" key="1">
    <source>
        <dbReference type="SAM" id="MobiDB-lite"/>
    </source>
</evidence>
<evidence type="ECO:0000313" key="3">
    <source>
        <dbReference type="Proteomes" id="UP000000768"/>
    </source>
</evidence>
<organism evidence="2 3">
    <name type="scientific">Sorghum bicolor</name>
    <name type="common">Sorghum</name>
    <name type="synonym">Sorghum vulgare</name>
    <dbReference type="NCBI Taxonomy" id="4558"/>
    <lineage>
        <taxon>Eukaryota</taxon>
        <taxon>Viridiplantae</taxon>
        <taxon>Streptophyta</taxon>
        <taxon>Embryophyta</taxon>
        <taxon>Tracheophyta</taxon>
        <taxon>Spermatophyta</taxon>
        <taxon>Magnoliopsida</taxon>
        <taxon>Liliopsida</taxon>
        <taxon>Poales</taxon>
        <taxon>Poaceae</taxon>
        <taxon>PACMAD clade</taxon>
        <taxon>Panicoideae</taxon>
        <taxon>Andropogonodae</taxon>
        <taxon>Andropogoneae</taxon>
        <taxon>Sorghinae</taxon>
        <taxon>Sorghum</taxon>
    </lineage>
</organism>
<name>A0A1Z5SAS6_SORBI</name>
<dbReference type="Gramene" id="OQU92959">
    <property type="protein sequence ID" value="OQU92959"/>
    <property type="gene ID" value="SORBI_3001G446850"/>
</dbReference>
<accession>A0A1Z5SAS6</accession>
<feature type="region of interest" description="Disordered" evidence="1">
    <location>
        <begin position="1"/>
        <end position="55"/>
    </location>
</feature>
<dbReference type="Proteomes" id="UP000000768">
    <property type="component" value="Chromosome 1"/>
</dbReference>
<sequence>MTCKATPSKARAAFHPRRTRREPCAHLPPWTTRSGFHRPRAALDRPPPPPPLRRVPGIPALLRPFPRIPALRLRFCQEQNRIPRRYLRAPAKHSTTQRDR</sequence>
<reference evidence="2 3" key="1">
    <citation type="journal article" date="2009" name="Nature">
        <title>The Sorghum bicolor genome and the diversification of grasses.</title>
        <authorList>
            <person name="Paterson A.H."/>
            <person name="Bowers J.E."/>
            <person name="Bruggmann R."/>
            <person name="Dubchak I."/>
            <person name="Grimwood J."/>
            <person name="Gundlach H."/>
            <person name="Haberer G."/>
            <person name="Hellsten U."/>
            <person name="Mitros T."/>
            <person name="Poliakov A."/>
            <person name="Schmutz J."/>
            <person name="Spannagl M."/>
            <person name="Tang H."/>
            <person name="Wang X."/>
            <person name="Wicker T."/>
            <person name="Bharti A.K."/>
            <person name="Chapman J."/>
            <person name="Feltus F.A."/>
            <person name="Gowik U."/>
            <person name="Grigoriev I.V."/>
            <person name="Lyons E."/>
            <person name="Maher C.A."/>
            <person name="Martis M."/>
            <person name="Narechania A."/>
            <person name="Otillar R.P."/>
            <person name="Penning B.W."/>
            <person name="Salamov A.A."/>
            <person name="Wang Y."/>
            <person name="Zhang L."/>
            <person name="Carpita N.C."/>
            <person name="Freeling M."/>
            <person name="Gingle A.R."/>
            <person name="Hash C.T."/>
            <person name="Keller B."/>
            <person name="Klein P."/>
            <person name="Kresovich S."/>
            <person name="McCann M.C."/>
            <person name="Ming R."/>
            <person name="Peterson D.G."/>
            <person name="Mehboob-ur-Rahman"/>
            <person name="Ware D."/>
            <person name="Westhoff P."/>
            <person name="Mayer K.F."/>
            <person name="Messing J."/>
            <person name="Rokhsar D.S."/>
        </authorList>
    </citation>
    <scope>NUCLEOTIDE SEQUENCE [LARGE SCALE GENOMIC DNA]</scope>
    <source>
        <strain evidence="3">cv. BTx623</strain>
    </source>
</reference>
<reference evidence="3" key="2">
    <citation type="journal article" date="2018" name="Plant J.">
        <title>The Sorghum bicolor reference genome: improved assembly, gene annotations, a transcriptome atlas, and signatures of genome organization.</title>
        <authorList>
            <person name="McCormick R.F."/>
            <person name="Truong S.K."/>
            <person name="Sreedasyam A."/>
            <person name="Jenkins J."/>
            <person name="Shu S."/>
            <person name="Sims D."/>
            <person name="Kennedy M."/>
            <person name="Amirebrahimi M."/>
            <person name="Weers B.D."/>
            <person name="McKinley B."/>
            <person name="Mattison A."/>
            <person name="Morishige D.T."/>
            <person name="Grimwood J."/>
            <person name="Schmutz J."/>
            <person name="Mullet J.E."/>
        </authorList>
    </citation>
    <scope>NUCLEOTIDE SEQUENCE [LARGE SCALE GENOMIC DNA]</scope>
    <source>
        <strain evidence="3">cv. BTx623</strain>
    </source>
</reference>
<proteinExistence type="predicted"/>
<protein>
    <submittedName>
        <fullName evidence="2">Uncharacterized protein</fullName>
    </submittedName>
</protein>